<dbReference type="InterPro" id="IPR044066">
    <property type="entry name" value="TRIAD_supradom"/>
</dbReference>
<dbReference type="Pfam" id="PF00097">
    <property type="entry name" value="zf-C3HC4"/>
    <property type="match status" value="1"/>
</dbReference>
<dbReference type="AlphaFoldDB" id="A0A8S1KD36"/>
<dbReference type="FunFam" id="1.20.120.1750:FF:000050">
    <property type="entry name" value="RBR-type E3 ubiquitin transferase"/>
    <property type="match status" value="1"/>
</dbReference>
<dbReference type="Pfam" id="PF22191">
    <property type="entry name" value="IBR_1"/>
    <property type="match status" value="1"/>
</dbReference>
<evidence type="ECO:0000259" key="12">
    <source>
        <dbReference type="PROSITE" id="PS51873"/>
    </source>
</evidence>
<dbReference type="Pfam" id="PF01485">
    <property type="entry name" value="IBR"/>
    <property type="match status" value="1"/>
</dbReference>
<keyword evidence="5" id="KW-0677">Repeat</keyword>
<evidence type="ECO:0000256" key="10">
    <source>
        <dbReference type="SAM" id="Phobius"/>
    </source>
</evidence>
<dbReference type="PROSITE" id="PS00518">
    <property type="entry name" value="ZF_RING_1"/>
    <property type="match status" value="1"/>
</dbReference>
<dbReference type="CDD" id="cd20336">
    <property type="entry name" value="Rcat_RBR"/>
    <property type="match status" value="1"/>
</dbReference>
<keyword evidence="8" id="KW-0862">Zinc</keyword>
<dbReference type="InterPro" id="IPR002867">
    <property type="entry name" value="IBR_dom"/>
</dbReference>
<dbReference type="InterPro" id="IPR031127">
    <property type="entry name" value="E3_UB_ligase_RBR"/>
</dbReference>
<keyword evidence="10" id="KW-1133">Transmembrane helix</keyword>
<comment type="caution">
    <text evidence="13">The sequence shown here is derived from an EMBL/GenBank/DDBJ whole genome shotgun (WGS) entry which is preliminary data.</text>
</comment>
<dbReference type="EC" id="2.3.2.31" evidence="2"/>
<reference evidence="13" key="1">
    <citation type="submission" date="2021-01" db="EMBL/GenBank/DDBJ databases">
        <authorList>
            <consortium name="Genoscope - CEA"/>
            <person name="William W."/>
        </authorList>
    </citation>
    <scope>NUCLEOTIDE SEQUENCE</scope>
</reference>
<keyword evidence="4" id="KW-0479">Metal-binding</keyword>
<feature type="domain" description="RING-type" evidence="12">
    <location>
        <begin position="15"/>
        <end position="210"/>
    </location>
</feature>
<dbReference type="GO" id="GO:0008270">
    <property type="term" value="F:zinc ion binding"/>
    <property type="evidence" value="ECO:0007669"/>
    <property type="project" value="UniProtKB-KW"/>
</dbReference>
<evidence type="ECO:0000256" key="8">
    <source>
        <dbReference type="ARBA" id="ARBA00022833"/>
    </source>
</evidence>
<evidence type="ECO:0000313" key="14">
    <source>
        <dbReference type="Proteomes" id="UP000692954"/>
    </source>
</evidence>
<feature type="transmembrane region" description="Helical" evidence="10">
    <location>
        <begin position="225"/>
        <end position="258"/>
    </location>
</feature>
<dbReference type="InterPro" id="IPR017907">
    <property type="entry name" value="Znf_RING_CS"/>
</dbReference>
<keyword evidence="6 9" id="KW-0863">Zinc-finger</keyword>
<evidence type="ECO:0000256" key="1">
    <source>
        <dbReference type="ARBA" id="ARBA00001798"/>
    </source>
</evidence>
<keyword evidence="10" id="KW-0812">Transmembrane</keyword>
<keyword evidence="7" id="KW-0833">Ubl conjugation pathway</keyword>
<keyword evidence="14" id="KW-1185">Reference proteome</keyword>
<dbReference type="GO" id="GO:0016567">
    <property type="term" value="P:protein ubiquitination"/>
    <property type="evidence" value="ECO:0007669"/>
    <property type="project" value="InterPro"/>
</dbReference>
<dbReference type="Proteomes" id="UP000692954">
    <property type="component" value="Unassembled WGS sequence"/>
</dbReference>
<feature type="transmembrane region" description="Helical" evidence="10">
    <location>
        <begin position="278"/>
        <end position="311"/>
    </location>
</feature>
<evidence type="ECO:0000256" key="7">
    <source>
        <dbReference type="ARBA" id="ARBA00022786"/>
    </source>
</evidence>
<dbReference type="PROSITE" id="PS50089">
    <property type="entry name" value="ZF_RING_2"/>
    <property type="match status" value="1"/>
</dbReference>
<dbReference type="PROSITE" id="PS51873">
    <property type="entry name" value="TRIAD"/>
    <property type="match status" value="1"/>
</dbReference>
<dbReference type="PANTHER" id="PTHR11685">
    <property type="entry name" value="RBR FAMILY RING FINGER AND IBR DOMAIN-CONTAINING"/>
    <property type="match status" value="1"/>
</dbReference>
<accession>A0A8S1KD36</accession>
<dbReference type="SMART" id="SM00184">
    <property type="entry name" value="RING"/>
    <property type="match status" value="2"/>
</dbReference>
<protein>
    <recommendedName>
        <fullName evidence="2">RBR-type E3 ubiquitin transferase</fullName>
        <ecNumber evidence="2">2.3.2.31</ecNumber>
    </recommendedName>
</protein>
<evidence type="ECO:0000313" key="13">
    <source>
        <dbReference type="EMBL" id="CAD8050632.1"/>
    </source>
</evidence>
<feature type="domain" description="RING-type" evidence="11">
    <location>
        <begin position="19"/>
        <end position="64"/>
    </location>
</feature>
<proteinExistence type="predicted"/>
<dbReference type="InterPro" id="IPR018957">
    <property type="entry name" value="Znf_C3HC4_RING-type"/>
</dbReference>
<dbReference type="EMBL" id="CAJJDN010000005">
    <property type="protein sequence ID" value="CAD8050632.1"/>
    <property type="molecule type" value="Genomic_DNA"/>
</dbReference>
<gene>
    <name evidence="13" type="ORF">PSON_ATCC_30995.1.T0050115</name>
</gene>
<keyword evidence="3" id="KW-0808">Transferase</keyword>
<dbReference type="SMART" id="SM00647">
    <property type="entry name" value="IBR"/>
    <property type="match status" value="2"/>
</dbReference>
<dbReference type="InterPro" id="IPR001841">
    <property type="entry name" value="Znf_RING"/>
</dbReference>
<evidence type="ECO:0000259" key="11">
    <source>
        <dbReference type="PROSITE" id="PS50089"/>
    </source>
</evidence>
<evidence type="ECO:0000256" key="5">
    <source>
        <dbReference type="ARBA" id="ARBA00022737"/>
    </source>
</evidence>
<dbReference type="GO" id="GO:0061630">
    <property type="term" value="F:ubiquitin protein ligase activity"/>
    <property type="evidence" value="ECO:0007669"/>
    <property type="project" value="UniProtKB-EC"/>
</dbReference>
<evidence type="ECO:0000256" key="2">
    <source>
        <dbReference type="ARBA" id="ARBA00012251"/>
    </source>
</evidence>
<evidence type="ECO:0000256" key="4">
    <source>
        <dbReference type="ARBA" id="ARBA00022723"/>
    </source>
</evidence>
<comment type="catalytic activity">
    <reaction evidence="1">
        <text>[E2 ubiquitin-conjugating enzyme]-S-ubiquitinyl-L-cysteine + [acceptor protein]-L-lysine = [E2 ubiquitin-conjugating enzyme]-L-cysteine + [acceptor protein]-N(6)-ubiquitinyl-L-lysine.</text>
        <dbReference type="EC" id="2.3.2.31"/>
    </reaction>
</comment>
<keyword evidence="10" id="KW-0472">Membrane</keyword>
<sequence length="320" mass="38021">MQEGNDFEGESQDLNLNQCPICQEQKGDNFELGCKHKFCRKCLEQYLNLKIDEGIVMQINCPICYYEIQYEEVVQNIQQNELDKYAKFRTQSFAEKDPTVRHCPNKQCELYVQLDTKRCQCGQEICIDCGNQYHGMSSCDELMDSIFVLDSRQEKIQRCPKCKIIVQKEGGCNHMTCKRCQYQFCWICRRKYTAKHYNQYNYFFGCPNKQYSNTMPWRYPKLYKFMPFILLVLMSPIWIILGILLLILHPFGGSFYLFNRWDNEAAVGRMTGVQTLLIAFFVYFIGGIVLYPFVVLYECIMILYFLVNILIRIIKRRRNF</sequence>
<organism evidence="13 14">
    <name type="scientific">Paramecium sonneborni</name>
    <dbReference type="NCBI Taxonomy" id="65129"/>
    <lineage>
        <taxon>Eukaryota</taxon>
        <taxon>Sar</taxon>
        <taxon>Alveolata</taxon>
        <taxon>Ciliophora</taxon>
        <taxon>Intramacronucleata</taxon>
        <taxon>Oligohymenophorea</taxon>
        <taxon>Peniculida</taxon>
        <taxon>Parameciidae</taxon>
        <taxon>Paramecium</taxon>
    </lineage>
</organism>
<name>A0A8S1KD36_9CILI</name>
<evidence type="ECO:0000256" key="3">
    <source>
        <dbReference type="ARBA" id="ARBA00022679"/>
    </source>
</evidence>
<dbReference type="OrthoDB" id="290185at2759"/>
<evidence type="ECO:0000256" key="9">
    <source>
        <dbReference type="PROSITE-ProRule" id="PRU00175"/>
    </source>
</evidence>
<evidence type="ECO:0000256" key="6">
    <source>
        <dbReference type="ARBA" id="ARBA00022771"/>
    </source>
</evidence>